<dbReference type="InterPro" id="IPR011024">
    <property type="entry name" value="G_crystallin-like"/>
</dbReference>
<dbReference type="OrthoDB" id="6738467at2759"/>
<dbReference type="Pfam" id="PF04450">
    <property type="entry name" value="BSP"/>
    <property type="match status" value="1"/>
</dbReference>
<evidence type="ECO:0000313" key="9">
    <source>
        <dbReference type="Proteomes" id="UP000198287"/>
    </source>
</evidence>
<keyword evidence="2 5" id="KW-0547">Nucleotide-binding</keyword>
<keyword evidence="1" id="KW-0808">Transferase</keyword>
<proteinExistence type="predicted"/>
<dbReference type="Gene3D" id="2.60.20.10">
    <property type="entry name" value="Crystallins"/>
    <property type="match status" value="1"/>
</dbReference>
<accession>A0A226CZK4</accession>
<evidence type="ECO:0000256" key="5">
    <source>
        <dbReference type="PROSITE-ProRule" id="PRU10141"/>
    </source>
</evidence>
<dbReference type="GO" id="GO:0005524">
    <property type="term" value="F:ATP binding"/>
    <property type="evidence" value="ECO:0007669"/>
    <property type="project" value="UniProtKB-UniRule"/>
</dbReference>
<evidence type="ECO:0000256" key="1">
    <source>
        <dbReference type="ARBA" id="ARBA00022679"/>
    </source>
</evidence>
<dbReference type="InterPro" id="IPR000719">
    <property type="entry name" value="Prot_kinase_dom"/>
</dbReference>
<dbReference type="Pfam" id="PF00069">
    <property type="entry name" value="Pkinase"/>
    <property type="match status" value="1"/>
</dbReference>
<sequence length="912" mass="104625">MSTLINSPWKRNATLDLECLHLIGTGSFGRVYKARQTLLGNIEFHYAVKQIFVYKTLQQFEWDPVKMLREVILLQEINHTNVVRYYSFWLNGLGWESSRPESPQFSSTRADSEFLYTVMELCDFSLKKWLAENSNMQSRQGFIPGIMLNALSGLSYLHDRSIIHRDLKPDNILGRRDVNGLVEWKIGDLGLARKYGQDDLQSEMVGCLEYRSPENENSKMADVYALGKTFSNLFPKDVPGSTTGYPFSCQIDPVGFPCDKVLTLIKNMCHQDKYLRPVVKQVKLDVKSILDFDKNMTAAGVTKCSKVAGANKIYPFTLCLLFTLLTLTTMFSALLFHTYLWPTAPCQWENEIEMMSAKPEQNLGRFSINSTNGDVIIAESGRIYFISNYSYDYATSYTWTIRANTFEFVWIELVSRDLPVTAKVTVTPVMTLVRINERNGTNADVKGARQLIFPVPSRDPRLDQRYVFDGPILFVTLEFNATKSNGENNFLLEFGGFGNELKYSNRTFSHFHYKSRSGNIDYPGGDEHYKNNEVATFVINPLQTLNTTGFHYAGKMEKSYGCGDSLAVYMILPDSIIRYGHLRYSYSQNLGLHSGNIWMGSFTITKFEMVVSIYVLFAVFASTVKSQEVNLWEHSNFEGRMVTFKLDGGRCRNVLDLDFNDKASSVRTSDCIRLWEDVECKGDYYHLQTAGAANLGGFNDKLTSVSDCRLGGQLSEKVEIDMDTSQAQDLREFGEKLKRIMQLWFPFVQNIMYTSAYKPVRKIRVWFSPKDEGVAWAGGGEIGVNAQWLRNTGLRDTGFIIHEMTHILHQARDCPGWLVEGMAEWTRRWHYEPWTSTDKPKLEENINREPQGTGWLVDYLDSVSERALIYDMNKACQTGTYTANFLKDLTGKSDKEWWDTMLRDDRYPWKRR</sequence>
<comment type="caution">
    <text evidence="8">The sequence shown here is derived from an EMBL/GenBank/DDBJ whole genome shotgun (WGS) entry which is preliminary data.</text>
</comment>
<feature type="domain" description="Protein kinase" evidence="7">
    <location>
        <begin position="17"/>
        <end position="290"/>
    </location>
</feature>
<dbReference type="InterPro" id="IPR017441">
    <property type="entry name" value="Protein_kinase_ATP_BS"/>
</dbReference>
<feature type="binding site" evidence="5">
    <location>
        <position position="49"/>
    </location>
    <ligand>
        <name>ATP</name>
        <dbReference type="ChEBI" id="CHEBI:30616"/>
    </ligand>
</feature>
<dbReference type="SMART" id="SM00220">
    <property type="entry name" value="S_TKc"/>
    <property type="match status" value="1"/>
</dbReference>
<dbReference type="Gene3D" id="3.30.200.20">
    <property type="entry name" value="Phosphorylase Kinase, domain 1"/>
    <property type="match status" value="1"/>
</dbReference>
<dbReference type="Gene3D" id="1.10.510.10">
    <property type="entry name" value="Transferase(Phosphotransferase) domain 1"/>
    <property type="match status" value="1"/>
</dbReference>
<dbReference type="PANTHER" id="PTHR11042">
    <property type="entry name" value="EUKARYOTIC TRANSLATION INITIATION FACTOR 2-ALPHA KINASE EIF2-ALPHA KINASE -RELATED"/>
    <property type="match status" value="1"/>
</dbReference>
<dbReference type="GO" id="GO:0005634">
    <property type="term" value="C:nucleus"/>
    <property type="evidence" value="ECO:0007669"/>
    <property type="project" value="TreeGrafter"/>
</dbReference>
<feature type="transmembrane region" description="Helical" evidence="6">
    <location>
        <begin position="313"/>
        <end position="336"/>
    </location>
</feature>
<evidence type="ECO:0000313" key="8">
    <source>
        <dbReference type="EMBL" id="OXA37907.1"/>
    </source>
</evidence>
<dbReference type="CDD" id="cd00180">
    <property type="entry name" value="PKc"/>
    <property type="match status" value="1"/>
</dbReference>
<keyword evidence="6" id="KW-1133">Transmembrane helix</keyword>
<dbReference type="InterPro" id="IPR007541">
    <property type="entry name" value="Uncharacterised_BSP"/>
</dbReference>
<gene>
    <name evidence="8" type="ORF">Fcan01_27318</name>
</gene>
<keyword evidence="6" id="KW-0812">Transmembrane</keyword>
<evidence type="ECO:0000256" key="2">
    <source>
        <dbReference type="ARBA" id="ARBA00022741"/>
    </source>
</evidence>
<keyword evidence="6" id="KW-0472">Membrane</keyword>
<protein>
    <submittedName>
        <fullName evidence="8">Interferon-induced, double-stranded RNA-activated protein kinase</fullName>
    </submittedName>
</protein>
<dbReference type="AlphaFoldDB" id="A0A226CZK4"/>
<evidence type="ECO:0000256" key="4">
    <source>
        <dbReference type="ARBA" id="ARBA00022840"/>
    </source>
</evidence>
<dbReference type="PROSITE" id="PS00107">
    <property type="entry name" value="PROTEIN_KINASE_ATP"/>
    <property type="match status" value="1"/>
</dbReference>
<name>A0A226CZK4_FOLCA</name>
<dbReference type="InterPro" id="IPR011009">
    <property type="entry name" value="Kinase-like_dom_sf"/>
</dbReference>
<dbReference type="GO" id="GO:0005737">
    <property type="term" value="C:cytoplasm"/>
    <property type="evidence" value="ECO:0007669"/>
    <property type="project" value="TreeGrafter"/>
</dbReference>
<dbReference type="PROSITE" id="PS50011">
    <property type="entry name" value="PROTEIN_KINASE_DOM"/>
    <property type="match status" value="1"/>
</dbReference>
<keyword evidence="4 5" id="KW-0067">ATP-binding</keyword>
<reference evidence="8 9" key="1">
    <citation type="submission" date="2015-12" db="EMBL/GenBank/DDBJ databases">
        <title>The genome of Folsomia candida.</title>
        <authorList>
            <person name="Faddeeva A."/>
            <person name="Derks M.F."/>
            <person name="Anvar Y."/>
            <person name="Smit S."/>
            <person name="Van Straalen N."/>
            <person name="Roelofs D."/>
        </authorList>
    </citation>
    <scope>NUCLEOTIDE SEQUENCE [LARGE SCALE GENOMIC DNA]</scope>
    <source>
        <strain evidence="8 9">VU population</strain>
        <tissue evidence="8">Whole body</tissue>
    </source>
</reference>
<dbReference type="SUPFAM" id="SSF49695">
    <property type="entry name" value="gamma-Crystallin-like"/>
    <property type="match status" value="1"/>
</dbReference>
<dbReference type="InterPro" id="IPR050339">
    <property type="entry name" value="CC_SR_Kinase"/>
</dbReference>
<dbReference type="GO" id="GO:0004694">
    <property type="term" value="F:eukaryotic translation initiation factor 2alpha kinase activity"/>
    <property type="evidence" value="ECO:0007669"/>
    <property type="project" value="TreeGrafter"/>
</dbReference>
<evidence type="ECO:0000259" key="7">
    <source>
        <dbReference type="PROSITE" id="PS50011"/>
    </source>
</evidence>
<dbReference type="PANTHER" id="PTHR11042:SF187">
    <property type="entry name" value="EUKARYOTIC TRANSLATION INITIATION FACTOR 2-ALPHA KINASE 2"/>
    <property type="match status" value="1"/>
</dbReference>
<evidence type="ECO:0000256" key="6">
    <source>
        <dbReference type="SAM" id="Phobius"/>
    </source>
</evidence>
<evidence type="ECO:0000256" key="3">
    <source>
        <dbReference type="ARBA" id="ARBA00022777"/>
    </source>
</evidence>
<keyword evidence="3 8" id="KW-0418">Kinase</keyword>
<keyword evidence="9" id="KW-1185">Reference proteome</keyword>
<dbReference type="Proteomes" id="UP000198287">
    <property type="component" value="Unassembled WGS sequence"/>
</dbReference>
<dbReference type="SUPFAM" id="SSF56112">
    <property type="entry name" value="Protein kinase-like (PK-like)"/>
    <property type="match status" value="1"/>
</dbReference>
<dbReference type="EMBL" id="LNIX01000051">
    <property type="protein sequence ID" value="OXA37907.1"/>
    <property type="molecule type" value="Genomic_DNA"/>
</dbReference>
<organism evidence="8 9">
    <name type="scientific">Folsomia candida</name>
    <name type="common">Springtail</name>
    <dbReference type="NCBI Taxonomy" id="158441"/>
    <lineage>
        <taxon>Eukaryota</taxon>
        <taxon>Metazoa</taxon>
        <taxon>Ecdysozoa</taxon>
        <taxon>Arthropoda</taxon>
        <taxon>Hexapoda</taxon>
        <taxon>Collembola</taxon>
        <taxon>Entomobryomorpha</taxon>
        <taxon>Isotomoidea</taxon>
        <taxon>Isotomidae</taxon>
        <taxon>Proisotominae</taxon>
        <taxon>Folsomia</taxon>
    </lineage>
</organism>